<dbReference type="GO" id="GO:0016491">
    <property type="term" value="F:oxidoreductase activity"/>
    <property type="evidence" value="ECO:0007669"/>
    <property type="project" value="UniProtKB-KW"/>
</dbReference>
<dbReference type="PANTHER" id="PTHR47534:SF3">
    <property type="entry name" value="ALCOHOL DEHYDROGENASE-LIKE C-TERMINAL DOMAIN-CONTAINING PROTEIN"/>
    <property type="match status" value="1"/>
</dbReference>
<dbReference type="PANTHER" id="PTHR47534">
    <property type="entry name" value="YALI0E05731P"/>
    <property type="match status" value="1"/>
</dbReference>
<dbReference type="Gene3D" id="3.40.50.720">
    <property type="entry name" value="NAD(P)-binding Rossmann-like Domain"/>
    <property type="match status" value="1"/>
</dbReference>
<reference evidence="2" key="1">
    <citation type="submission" date="2023-03" db="EMBL/GenBank/DDBJ databases">
        <title>Massive genome expansion in bonnet fungi (Mycena s.s.) driven by repeated elements and novel gene families across ecological guilds.</title>
        <authorList>
            <consortium name="Lawrence Berkeley National Laboratory"/>
            <person name="Harder C.B."/>
            <person name="Miyauchi S."/>
            <person name="Viragh M."/>
            <person name="Kuo A."/>
            <person name="Thoen E."/>
            <person name="Andreopoulos B."/>
            <person name="Lu D."/>
            <person name="Skrede I."/>
            <person name="Drula E."/>
            <person name="Henrissat B."/>
            <person name="Morin E."/>
            <person name="Kohler A."/>
            <person name="Barry K."/>
            <person name="LaButti K."/>
            <person name="Morin E."/>
            <person name="Salamov A."/>
            <person name="Lipzen A."/>
            <person name="Mereny Z."/>
            <person name="Hegedus B."/>
            <person name="Baldrian P."/>
            <person name="Stursova M."/>
            <person name="Weitz H."/>
            <person name="Taylor A."/>
            <person name="Grigoriev I.V."/>
            <person name="Nagy L.G."/>
            <person name="Martin F."/>
            <person name="Kauserud H."/>
        </authorList>
    </citation>
    <scope>NUCLEOTIDE SEQUENCE</scope>
    <source>
        <strain evidence="2">CBHHK002</strain>
    </source>
</reference>
<keyword evidence="1" id="KW-0560">Oxidoreductase</keyword>
<organism evidence="2 3">
    <name type="scientific">Mycena albidolilacea</name>
    <dbReference type="NCBI Taxonomy" id="1033008"/>
    <lineage>
        <taxon>Eukaryota</taxon>
        <taxon>Fungi</taxon>
        <taxon>Dikarya</taxon>
        <taxon>Basidiomycota</taxon>
        <taxon>Agaricomycotina</taxon>
        <taxon>Agaricomycetes</taxon>
        <taxon>Agaricomycetidae</taxon>
        <taxon>Agaricales</taxon>
        <taxon>Marasmiineae</taxon>
        <taxon>Mycenaceae</taxon>
        <taxon>Mycena</taxon>
    </lineage>
</organism>
<name>A0AAD6Z1J8_9AGAR</name>
<dbReference type="InterPro" id="IPR002347">
    <property type="entry name" value="SDR_fam"/>
</dbReference>
<accession>A0AAD6Z1J8</accession>
<sequence length="306" mass="33193">MPSLAVARAFNAAFSPAYTPVAIFVGGTSGIGQGMAEAFARHTKGNAHIVIVGRNRAAGEAILRTFPKPTVSGATHEFVECDITLMKNVHRVAGELRARIPKVNFLVLTPGVMTMNGRNETEEGIDRKLAVHYYGRWRFIRDLLPAVEDAHKAGEDAKVMSVLSAGKGAGKIDLEDLGLKKNFSVMNAALAAPTYNDLMVMDLAARHPGLTFVHSYPGFVASNLVKSSDTRLMRLTNTFLMPFLSPFSYSIEASGEHQLYALLKAGAGPVRTDDRGDDIGLSKGYFGSPEAMAKLWRHTEDETRVV</sequence>
<comment type="caution">
    <text evidence="2">The sequence shown here is derived from an EMBL/GenBank/DDBJ whole genome shotgun (WGS) entry which is preliminary data.</text>
</comment>
<gene>
    <name evidence="2" type="ORF">DFH08DRAFT_918765</name>
</gene>
<evidence type="ECO:0000313" key="3">
    <source>
        <dbReference type="Proteomes" id="UP001218218"/>
    </source>
</evidence>
<dbReference type="SUPFAM" id="SSF51735">
    <property type="entry name" value="NAD(P)-binding Rossmann-fold domains"/>
    <property type="match status" value="1"/>
</dbReference>
<proteinExistence type="predicted"/>
<dbReference type="EMBL" id="JARIHO010000104">
    <property type="protein sequence ID" value="KAJ7303617.1"/>
    <property type="molecule type" value="Genomic_DNA"/>
</dbReference>
<dbReference type="AlphaFoldDB" id="A0AAD6Z1J8"/>
<dbReference type="Proteomes" id="UP001218218">
    <property type="component" value="Unassembled WGS sequence"/>
</dbReference>
<dbReference type="InterPro" id="IPR052228">
    <property type="entry name" value="Sec_Metab_Biosynth_Oxidored"/>
</dbReference>
<evidence type="ECO:0000313" key="2">
    <source>
        <dbReference type="EMBL" id="KAJ7303617.1"/>
    </source>
</evidence>
<evidence type="ECO:0000256" key="1">
    <source>
        <dbReference type="ARBA" id="ARBA00023002"/>
    </source>
</evidence>
<dbReference type="Pfam" id="PF00106">
    <property type="entry name" value="adh_short"/>
    <property type="match status" value="1"/>
</dbReference>
<dbReference type="InterPro" id="IPR036291">
    <property type="entry name" value="NAD(P)-bd_dom_sf"/>
</dbReference>
<protein>
    <submittedName>
        <fullName evidence="2">NAD(P)-binding protein</fullName>
    </submittedName>
</protein>
<keyword evidence="3" id="KW-1185">Reference proteome</keyword>